<dbReference type="AlphaFoldDB" id="A0A7E4ZWX4"/>
<dbReference type="Proteomes" id="UP000492821">
    <property type="component" value="Unassembled WGS sequence"/>
</dbReference>
<keyword evidence="1" id="KW-1185">Reference proteome</keyword>
<reference evidence="1" key="1">
    <citation type="journal article" date="2013" name="Genetics">
        <title>The draft genome and transcriptome of Panagrellus redivivus are shaped by the harsh demands of a free-living lifestyle.</title>
        <authorList>
            <person name="Srinivasan J."/>
            <person name="Dillman A.R."/>
            <person name="Macchietto M.G."/>
            <person name="Heikkinen L."/>
            <person name="Lakso M."/>
            <person name="Fracchia K.M."/>
            <person name="Antoshechkin I."/>
            <person name="Mortazavi A."/>
            <person name="Wong G."/>
            <person name="Sternberg P.W."/>
        </authorList>
    </citation>
    <scope>NUCLEOTIDE SEQUENCE [LARGE SCALE GENOMIC DNA]</scope>
    <source>
        <strain evidence="1">MT8872</strain>
    </source>
</reference>
<organism evidence="1 2">
    <name type="scientific">Panagrellus redivivus</name>
    <name type="common">Microworm</name>
    <dbReference type="NCBI Taxonomy" id="6233"/>
    <lineage>
        <taxon>Eukaryota</taxon>
        <taxon>Metazoa</taxon>
        <taxon>Ecdysozoa</taxon>
        <taxon>Nematoda</taxon>
        <taxon>Chromadorea</taxon>
        <taxon>Rhabditida</taxon>
        <taxon>Tylenchina</taxon>
        <taxon>Panagrolaimomorpha</taxon>
        <taxon>Panagrolaimoidea</taxon>
        <taxon>Panagrolaimidae</taxon>
        <taxon>Panagrellus</taxon>
    </lineage>
</organism>
<proteinExistence type="predicted"/>
<evidence type="ECO:0000313" key="1">
    <source>
        <dbReference type="Proteomes" id="UP000492821"/>
    </source>
</evidence>
<evidence type="ECO:0000313" key="2">
    <source>
        <dbReference type="WBParaSite" id="Pan_g22248.t1"/>
    </source>
</evidence>
<accession>A0A7E4ZWX4</accession>
<dbReference type="WBParaSite" id="Pan_g22248.t1">
    <property type="protein sequence ID" value="Pan_g22248.t1"/>
    <property type="gene ID" value="Pan_g22248"/>
</dbReference>
<sequence>MFDDSLKFKKSENFKKVTMSKRIEASNDEAIQMQAMFIQYSQRSSIRFTYPKGLGTLKDRRQLYVFKDYAVESLHNTTLKVGKMRFDMDSIVCLCLFE</sequence>
<reference evidence="2" key="2">
    <citation type="submission" date="2020-10" db="UniProtKB">
        <authorList>
            <consortium name="WormBaseParasite"/>
        </authorList>
    </citation>
    <scope>IDENTIFICATION</scope>
</reference>
<name>A0A7E4ZWX4_PANRE</name>
<protein>
    <submittedName>
        <fullName evidence="2">Tub domain-containing protein</fullName>
    </submittedName>
</protein>